<proteinExistence type="inferred from homology"/>
<evidence type="ECO:0000256" key="3">
    <source>
        <dbReference type="SAM" id="MobiDB-lite"/>
    </source>
</evidence>
<dbReference type="Pfam" id="PF01492">
    <property type="entry name" value="Gemini_C4"/>
    <property type="match status" value="1"/>
</dbReference>
<feature type="region of interest" description="Disordered" evidence="3">
    <location>
        <begin position="49"/>
        <end position="81"/>
    </location>
</feature>
<organism evidence="4">
    <name type="scientific">Pouzolzia golden mosaic virus</name>
    <dbReference type="NCBI Taxonomy" id="1225069"/>
    <lineage>
        <taxon>Viruses</taxon>
        <taxon>Monodnaviria</taxon>
        <taxon>Shotokuvirae</taxon>
        <taxon>Cressdnaviricota</taxon>
        <taxon>Repensiviricetes</taxon>
        <taxon>Geplafuvirales</taxon>
        <taxon>Geminiviridae</taxon>
        <taxon>Begomovirus</taxon>
        <taxon>Begomovirus pouzolziae</taxon>
    </lineage>
</organism>
<evidence type="ECO:0000256" key="1">
    <source>
        <dbReference type="ARBA" id="ARBA00008996"/>
    </source>
</evidence>
<evidence type="ECO:0000256" key="2">
    <source>
        <dbReference type="ARBA" id="ARBA00022581"/>
    </source>
</evidence>
<sequence length="96" mass="10863">MGLPISTFSFNSKGNSSARISDSSTWSPQLGQHISIRTFRELNQAPMSSHIWRRTETPSNGESFRSTDDLHEGENNQPMMLTPRRLTLAVSQRLLM</sequence>
<accession>J7HY57</accession>
<dbReference type="EMBL" id="JX183733">
    <property type="protein sequence ID" value="AFQ20097.1"/>
    <property type="molecule type" value="Genomic_DNA"/>
</dbReference>
<protein>
    <submittedName>
        <fullName evidence="4">AC4 protein</fullName>
    </submittedName>
</protein>
<reference evidence="4" key="1">
    <citation type="submission" date="2012-06" db="EMBL/GenBank/DDBJ databases">
        <title>Molecular characterization of a distinct begomovirus infecting Pouzolzia zeylanica in Guangxi, China.</title>
        <authorList>
            <person name="Tang Y.F."/>
            <person name="He Z.F."/>
        </authorList>
    </citation>
    <scope>NUCLEOTIDE SEQUENCE</scope>
    <source>
        <strain evidence="4">TY02</strain>
    </source>
</reference>
<name>J7HY57_9GEMI</name>
<keyword evidence="2" id="KW-0945">Host-virus interaction</keyword>
<dbReference type="InterPro" id="IPR002488">
    <property type="entry name" value="Gemini_C4"/>
</dbReference>
<evidence type="ECO:0000313" key="4">
    <source>
        <dbReference type="EMBL" id="AFQ20097.1"/>
    </source>
</evidence>
<gene>
    <name evidence="4" type="primary">AC4</name>
</gene>
<feature type="region of interest" description="Disordered" evidence="3">
    <location>
        <begin position="1"/>
        <end position="27"/>
    </location>
</feature>
<comment type="similarity">
    <text evidence="1">Belongs to the geminiviridae protein AC4/C4 family.</text>
</comment>
<feature type="compositionally biased region" description="Basic and acidic residues" evidence="3">
    <location>
        <begin position="65"/>
        <end position="74"/>
    </location>
</feature>